<accession>A0A1Q9R3E1</accession>
<sequence length="134" mass="15594">MNDYDIDTTGFDIDSPTYIDTLKHQSGMLCAEIHRLQLELAHTKEIVRALVEINQGLNDRITAEYKRANAAYVDYVNLYNYARCSYGIDLARDDEERERARRLNERLKDKVRAPIDEPMRRPSLPRPHGLMPDS</sequence>
<reference evidence="2 3" key="1">
    <citation type="submission" date="2016-10" db="EMBL/GenBank/DDBJ databases">
        <title>Genome Sequence of Pseudomonas putida GM4FR.</title>
        <authorList>
            <person name="Poehlein A."/>
            <person name="Wemheuer F."/>
            <person name="Hollensteiner J."/>
            <person name="Wemheuer B."/>
        </authorList>
    </citation>
    <scope>NUCLEOTIDE SEQUENCE [LARGE SCALE GENOMIC DNA]</scope>
    <source>
        <strain evidence="2 3">GM4FR</strain>
    </source>
</reference>
<proteinExistence type="predicted"/>
<dbReference type="RefSeq" id="WP_075804093.1">
    <property type="nucleotide sequence ID" value="NZ_MKZO01000026.1"/>
</dbReference>
<evidence type="ECO:0000313" key="3">
    <source>
        <dbReference type="Proteomes" id="UP000186736"/>
    </source>
</evidence>
<feature type="compositionally biased region" description="Basic and acidic residues" evidence="1">
    <location>
        <begin position="105"/>
        <end position="120"/>
    </location>
</feature>
<evidence type="ECO:0000256" key="1">
    <source>
        <dbReference type="SAM" id="MobiDB-lite"/>
    </source>
</evidence>
<organism evidence="2 3">
    <name type="scientific">Pseudomonas putida</name>
    <name type="common">Arthrobacter siderocapsulatus</name>
    <dbReference type="NCBI Taxonomy" id="303"/>
    <lineage>
        <taxon>Bacteria</taxon>
        <taxon>Pseudomonadati</taxon>
        <taxon>Pseudomonadota</taxon>
        <taxon>Gammaproteobacteria</taxon>
        <taxon>Pseudomonadales</taxon>
        <taxon>Pseudomonadaceae</taxon>
        <taxon>Pseudomonas</taxon>
    </lineage>
</organism>
<comment type="caution">
    <text evidence="2">The sequence shown here is derived from an EMBL/GenBank/DDBJ whole genome shotgun (WGS) entry which is preliminary data.</text>
</comment>
<dbReference type="EMBL" id="MKZO01000026">
    <property type="protein sequence ID" value="OLS61914.1"/>
    <property type="molecule type" value="Genomic_DNA"/>
</dbReference>
<evidence type="ECO:0000313" key="2">
    <source>
        <dbReference type="EMBL" id="OLS61914.1"/>
    </source>
</evidence>
<feature type="region of interest" description="Disordered" evidence="1">
    <location>
        <begin position="105"/>
        <end position="134"/>
    </location>
</feature>
<dbReference type="OrthoDB" id="6904890at2"/>
<name>A0A1Q9R3E1_PSEPU</name>
<gene>
    <name evidence="2" type="ORF">PSEMO_32870</name>
</gene>
<protein>
    <submittedName>
        <fullName evidence="2">Uncharacterized protein</fullName>
    </submittedName>
</protein>
<dbReference type="Proteomes" id="UP000186736">
    <property type="component" value="Unassembled WGS sequence"/>
</dbReference>
<dbReference type="AlphaFoldDB" id="A0A1Q9R3E1"/>